<dbReference type="AlphaFoldDB" id="A0A3T0KTX3"/>
<organism evidence="1 2">
    <name type="scientific">Peribacillus asahii</name>
    <dbReference type="NCBI Taxonomy" id="228899"/>
    <lineage>
        <taxon>Bacteria</taxon>
        <taxon>Bacillati</taxon>
        <taxon>Bacillota</taxon>
        <taxon>Bacilli</taxon>
        <taxon>Bacillales</taxon>
        <taxon>Bacillaceae</taxon>
        <taxon>Peribacillus</taxon>
    </lineage>
</organism>
<sequence length="370" mass="43835">MDIDQLEVGLIVKNYKELCKLLGEEPKKANSKKAQLKEWNRYFAHENQGHKFIITDIYDIPKDKVDLRTNNRAAYIEYIEDLLISILVNKKKLFLSRNGILRLLKMINDNYTYVKYNPYKEIQELIDVDKDEIRDFYNTTDDLLKRNIETALDGLRKKRLISWNKITTVCFINTTIDKNDSNMIRVTKHEEITEEGDIIVSYDTAQPLIREIHRKATEEETRLIDSVERLLLDQYKYTDISDIYKNRTAEKFYKQANSILLDKANIDYYYSSYEIICNDEYILKKYNDPNYLRLSNDKTKLNIDMINTGIINRIEDNANKRHMKAIESYVLKNDTRKLTKLRSNEAYLTNTNKLTETLIDINSKSLKPEE</sequence>
<evidence type="ECO:0000313" key="1">
    <source>
        <dbReference type="EMBL" id="AZV43695.1"/>
    </source>
</evidence>
<dbReference type="OrthoDB" id="1938795at2"/>
<proteinExistence type="predicted"/>
<dbReference type="Proteomes" id="UP000283095">
    <property type="component" value="Chromosome"/>
</dbReference>
<gene>
    <name evidence="1" type="ORF">BAOM_3086</name>
</gene>
<accession>A0A3T0KTX3</accession>
<reference evidence="1 2" key="1">
    <citation type="submission" date="2018-01" db="EMBL/GenBank/DDBJ databases">
        <title>Bacillus asahii Genome sequencing and assembly.</title>
        <authorList>
            <person name="Jiang H."/>
            <person name="Feng Y."/>
            <person name="Zhao F."/>
            <person name="Lin X."/>
        </authorList>
    </citation>
    <scope>NUCLEOTIDE SEQUENCE [LARGE SCALE GENOMIC DNA]</scope>
    <source>
        <strain evidence="1 2">OM18</strain>
    </source>
</reference>
<evidence type="ECO:0000313" key="2">
    <source>
        <dbReference type="Proteomes" id="UP000283095"/>
    </source>
</evidence>
<dbReference type="KEGG" id="pasa:BAOM_3086"/>
<name>A0A3T0KTX3_9BACI</name>
<protein>
    <submittedName>
        <fullName evidence="1">Uncharacterized protein</fullName>
    </submittedName>
</protein>
<dbReference type="EMBL" id="CP026095">
    <property type="protein sequence ID" value="AZV43695.1"/>
    <property type="molecule type" value="Genomic_DNA"/>
</dbReference>
<dbReference type="RefSeq" id="WP_127760816.1">
    <property type="nucleotide sequence ID" value="NZ_CP026095.1"/>
</dbReference>